<name>A0A2T0RV79_9RHOB</name>
<protein>
    <submittedName>
        <fullName evidence="2">Glyoxalase-like protein</fullName>
    </submittedName>
</protein>
<dbReference type="Pfam" id="PF13468">
    <property type="entry name" value="Glyoxalase_3"/>
    <property type="match status" value="1"/>
</dbReference>
<dbReference type="AlphaFoldDB" id="A0A2T0RV79"/>
<feature type="domain" description="Glyoxalase-like" evidence="1">
    <location>
        <begin position="4"/>
        <end position="172"/>
    </location>
</feature>
<evidence type="ECO:0000313" key="2">
    <source>
        <dbReference type="EMBL" id="PRY25048.1"/>
    </source>
</evidence>
<reference evidence="2 3" key="1">
    <citation type="submission" date="2018-03" db="EMBL/GenBank/DDBJ databases">
        <title>Genomic Encyclopedia of Archaeal and Bacterial Type Strains, Phase II (KMG-II): from individual species to whole genera.</title>
        <authorList>
            <person name="Goeker M."/>
        </authorList>
    </citation>
    <scope>NUCLEOTIDE SEQUENCE [LARGE SCALE GENOMIC DNA]</scope>
    <source>
        <strain evidence="2 3">DSM 29328</strain>
    </source>
</reference>
<dbReference type="RefSeq" id="WP_106203983.1">
    <property type="nucleotide sequence ID" value="NZ_PVTD01000002.1"/>
</dbReference>
<proteinExistence type="predicted"/>
<dbReference type="InterPro" id="IPR029068">
    <property type="entry name" value="Glyas_Bleomycin-R_OHBP_Dase"/>
</dbReference>
<comment type="caution">
    <text evidence="2">The sequence shown here is derived from an EMBL/GenBank/DDBJ whole genome shotgun (WGS) entry which is preliminary data.</text>
</comment>
<sequence length="201" mass="21533">MLAFDHLAVSCEALADGTAAVDAALGVPLGPVGHHPYFGTHNRLLSLGGTEYLEVIAIDPEAPPLGRPRWFDLDHFSGAPRLTNWIMNCPSLSAELDRLGTGAGAPVALERGPYRWQMAVPDDGRLPFDTLHPALISWESAHPAPNLPESGCRLHRLIVSHPEAAQLAEILALSDPRIVFENGAPGLRAEIATPSGTRRLP</sequence>
<evidence type="ECO:0000313" key="3">
    <source>
        <dbReference type="Proteomes" id="UP000239480"/>
    </source>
</evidence>
<dbReference type="Proteomes" id="UP000239480">
    <property type="component" value="Unassembled WGS sequence"/>
</dbReference>
<dbReference type="Gene3D" id="3.10.180.10">
    <property type="entry name" value="2,3-Dihydroxybiphenyl 1,2-Dioxygenase, domain 1"/>
    <property type="match status" value="1"/>
</dbReference>
<organism evidence="2 3">
    <name type="scientific">Aliiruegeria haliotis</name>
    <dbReference type="NCBI Taxonomy" id="1280846"/>
    <lineage>
        <taxon>Bacteria</taxon>
        <taxon>Pseudomonadati</taxon>
        <taxon>Pseudomonadota</taxon>
        <taxon>Alphaproteobacteria</taxon>
        <taxon>Rhodobacterales</taxon>
        <taxon>Roseobacteraceae</taxon>
        <taxon>Aliiruegeria</taxon>
    </lineage>
</organism>
<evidence type="ECO:0000259" key="1">
    <source>
        <dbReference type="Pfam" id="PF13468"/>
    </source>
</evidence>
<keyword evidence="3" id="KW-1185">Reference proteome</keyword>
<gene>
    <name evidence="2" type="ORF">CLV78_102225</name>
</gene>
<dbReference type="InterPro" id="IPR025870">
    <property type="entry name" value="Glyoxalase-like_dom"/>
</dbReference>
<accession>A0A2T0RV79</accession>
<dbReference type="OrthoDB" id="8451710at2"/>
<dbReference type="EMBL" id="PVTD01000002">
    <property type="protein sequence ID" value="PRY25048.1"/>
    <property type="molecule type" value="Genomic_DNA"/>
</dbReference>